<sequence length="212" mass="24049">MLPDATIFIKPSCQDVDNLISILHNFSGATGLKRWLWYEWTTTDKPWIGMPNPCYDQDKELFATSTSVLIGDGKKSILLGIPVGILYHTKSNATKPLYCHVKRNKKRTVAEALDDTTLTQGVEDSIRWKWTPSGTYTAKLAYQMQFLKPRDGTPPLLRMLGHKDNLGFSSNKTRGSPSCNRYTSPIQHPWRTSGFRPSMPWPNKKGTMPNQF</sequence>
<organism evidence="2 3">
    <name type="scientific">Oryza sativa subsp. japonica</name>
    <name type="common">Rice</name>
    <dbReference type="NCBI Taxonomy" id="39947"/>
    <lineage>
        <taxon>Eukaryota</taxon>
        <taxon>Viridiplantae</taxon>
        <taxon>Streptophyta</taxon>
        <taxon>Embryophyta</taxon>
        <taxon>Tracheophyta</taxon>
        <taxon>Spermatophyta</taxon>
        <taxon>Magnoliopsida</taxon>
        <taxon>Liliopsida</taxon>
        <taxon>Poales</taxon>
        <taxon>Poaceae</taxon>
        <taxon>BOP clade</taxon>
        <taxon>Oryzoideae</taxon>
        <taxon>Oryzeae</taxon>
        <taxon>Oryzinae</taxon>
        <taxon>Oryza</taxon>
        <taxon>Oryza sativa</taxon>
    </lineage>
</organism>
<reference evidence="3" key="2">
    <citation type="journal article" date="2008" name="Nucleic Acids Res.">
        <title>The rice annotation project database (RAP-DB): 2008 update.</title>
        <authorList>
            <consortium name="The rice annotation project (RAP)"/>
        </authorList>
    </citation>
    <scope>GENOME REANNOTATION</scope>
    <source>
        <strain evidence="3">cv. Nipponbare</strain>
    </source>
</reference>
<feature type="compositionally biased region" description="Polar residues" evidence="1">
    <location>
        <begin position="167"/>
        <end position="186"/>
    </location>
</feature>
<dbReference type="Proteomes" id="UP000000763">
    <property type="component" value="Chromosome 10"/>
</dbReference>
<evidence type="ECO:0000313" key="3">
    <source>
        <dbReference type="Proteomes" id="UP000000763"/>
    </source>
</evidence>
<proteinExistence type="predicted"/>
<name>Q94I38_ORYSJ</name>
<reference evidence="3" key="1">
    <citation type="journal article" date="2005" name="Nature">
        <title>The map-based sequence of the rice genome.</title>
        <authorList>
            <consortium name="International rice genome sequencing project (IRGSP)"/>
            <person name="Matsumoto T."/>
            <person name="Wu J."/>
            <person name="Kanamori H."/>
            <person name="Katayose Y."/>
            <person name="Fujisawa M."/>
            <person name="Namiki N."/>
            <person name="Mizuno H."/>
            <person name="Yamamoto K."/>
            <person name="Antonio B.A."/>
            <person name="Baba T."/>
            <person name="Sakata K."/>
            <person name="Nagamura Y."/>
            <person name="Aoki H."/>
            <person name="Arikawa K."/>
            <person name="Arita K."/>
            <person name="Bito T."/>
            <person name="Chiden Y."/>
            <person name="Fujitsuka N."/>
            <person name="Fukunaka R."/>
            <person name="Hamada M."/>
            <person name="Harada C."/>
            <person name="Hayashi A."/>
            <person name="Hijishita S."/>
            <person name="Honda M."/>
            <person name="Hosokawa S."/>
            <person name="Ichikawa Y."/>
            <person name="Idonuma A."/>
            <person name="Iijima M."/>
            <person name="Ikeda M."/>
            <person name="Ikeno M."/>
            <person name="Ito K."/>
            <person name="Ito S."/>
            <person name="Ito T."/>
            <person name="Ito Y."/>
            <person name="Ito Y."/>
            <person name="Iwabuchi A."/>
            <person name="Kamiya K."/>
            <person name="Karasawa W."/>
            <person name="Kurita K."/>
            <person name="Katagiri S."/>
            <person name="Kikuta A."/>
            <person name="Kobayashi H."/>
            <person name="Kobayashi N."/>
            <person name="Machita K."/>
            <person name="Maehara T."/>
            <person name="Masukawa M."/>
            <person name="Mizubayashi T."/>
            <person name="Mukai Y."/>
            <person name="Nagasaki H."/>
            <person name="Nagata Y."/>
            <person name="Naito S."/>
            <person name="Nakashima M."/>
            <person name="Nakama Y."/>
            <person name="Nakamichi Y."/>
            <person name="Nakamura M."/>
            <person name="Meguro A."/>
            <person name="Negishi M."/>
            <person name="Ohta I."/>
            <person name="Ohta T."/>
            <person name="Okamoto M."/>
            <person name="Ono N."/>
            <person name="Saji S."/>
            <person name="Sakaguchi M."/>
            <person name="Sakai K."/>
            <person name="Shibata M."/>
            <person name="Shimokawa T."/>
            <person name="Song J."/>
            <person name="Takazaki Y."/>
            <person name="Terasawa K."/>
            <person name="Tsugane M."/>
            <person name="Tsuji K."/>
            <person name="Ueda S."/>
            <person name="Waki K."/>
            <person name="Yamagata H."/>
            <person name="Yamamoto M."/>
            <person name="Yamamoto S."/>
            <person name="Yamane H."/>
            <person name="Yoshiki S."/>
            <person name="Yoshihara R."/>
            <person name="Yukawa K."/>
            <person name="Zhong H."/>
            <person name="Yano M."/>
            <person name="Yuan Q."/>
            <person name="Ouyang S."/>
            <person name="Liu J."/>
            <person name="Jones K.M."/>
            <person name="Gansberger K."/>
            <person name="Moffat K."/>
            <person name="Hill J."/>
            <person name="Bera J."/>
            <person name="Fadrosh D."/>
            <person name="Jin S."/>
            <person name="Johri S."/>
            <person name="Kim M."/>
            <person name="Overton L."/>
            <person name="Reardon M."/>
            <person name="Tsitrin T."/>
            <person name="Vuong H."/>
            <person name="Weaver B."/>
            <person name="Ciecko A."/>
            <person name="Tallon L."/>
            <person name="Jackson J."/>
            <person name="Pai G."/>
            <person name="Aken S.V."/>
            <person name="Utterback T."/>
            <person name="Reidmuller S."/>
            <person name="Feldblyum T."/>
            <person name="Hsiao J."/>
            <person name="Zismann V."/>
            <person name="Iobst S."/>
            <person name="de Vazeille A.R."/>
            <person name="Buell C.R."/>
            <person name="Ying K."/>
            <person name="Li Y."/>
            <person name="Lu T."/>
            <person name="Huang Y."/>
            <person name="Zhao Q."/>
            <person name="Feng Q."/>
            <person name="Zhang L."/>
            <person name="Zhu J."/>
            <person name="Weng Q."/>
            <person name="Mu J."/>
            <person name="Lu Y."/>
            <person name="Fan D."/>
            <person name="Liu Y."/>
            <person name="Guan J."/>
            <person name="Zhang Y."/>
            <person name="Yu S."/>
            <person name="Liu X."/>
            <person name="Zhang Y."/>
            <person name="Hong G."/>
            <person name="Han B."/>
            <person name="Choisne N."/>
            <person name="Demange N."/>
            <person name="Orjeda G."/>
            <person name="Samain S."/>
            <person name="Cattolico L."/>
            <person name="Pelletier E."/>
            <person name="Couloux A."/>
            <person name="Segurens B."/>
            <person name="Wincker P."/>
            <person name="D'Hont A."/>
            <person name="Scarpelli C."/>
            <person name="Weissenbach J."/>
            <person name="Salanoubat M."/>
            <person name="Quetier F."/>
            <person name="Yu Y."/>
            <person name="Kim H.R."/>
            <person name="Rambo T."/>
            <person name="Currie J."/>
            <person name="Collura K."/>
            <person name="Luo M."/>
            <person name="Yang T."/>
            <person name="Ammiraju J.S.S."/>
            <person name="Engler F."/>
            <person name="Soderlund C."/>
            <person name="Wing R.A."/>
            <person name="Palmer L.E."/>
            <person name="de la Bastide M."/>
            <person name="Spiegel L."/>
            <person name="Nascimento L."/>
            <person name="Zutavern T."/>
            <person name="O'Shaughnessy A."/>
            <person name="Dike S."/>
            <person name="Dedhia N."/>
            <person name="Preston R."/>
            <person name="Balija V."/>
            <person name="McCombie W.R."/>
            <person name="Chow T."/>
            <person name="Chen H."/>
            <person name="Chung M."/>
            <person name="Chen C."/>
            <person name="Shaw J."/>
            <person name="Wu H."/>
            <person name="Hsiao K."/>
            <person name="Chao Y."/>
            <person name="Chu M."/>
            <person name="Cheng C."/>
            <person name="Hour A."/>
            <person name="Lee P."/>
            <person name="Lin S."/>
            <person name="Lin Y."/>
            <person name="Liou J."/>
            <person name="Liu S."/>
            <person name="Hsing Y."/>
            <person name="Raghuvanshi S."/>
            <person name="Mohanty A."/>
            <person name="Bharti A.K."/>
            <person name="Gaur A."/>
            <person name="Gupta V."/>
            <person name="Kumar D."/>
            <person name="Ravi V."/>
            <person name="Vij S."/>
            <person name="Kapur A."/>
            <person name="Khurana P."/>
            <person name="Khurana P."/>
            <person name="Khurana J.P."/>
            <person name="Tyagi A.K."/>
            <person name="Gaikwad K."/>
            <person name="Singh A."/>
            <person name="Dalal V."/>
            <person name="Srivastava S."/>
            <person name="Dixit A."/>
            <person name="Pal A.K."/>
            <person name="Ghazi I.A."/>
            <person name="Yadav M."/>
            <person name="Pandit A."/>
            <person name="Bhargava A."/>
            <person name="Sureshbabu K."/>
            <person name="Batra K."/>
            <person name="Sharma T.R."/>
            <person name="Mohapatra T."/>
            <person name="Singh N.K."/>
            <person name="Messing J."/>
            <person name="Nelson A.B."/>
            <person name="Fuks G."/>
            <person name="Kavchok S."/>
            <person name="Keizer G."/>
            <person name="Linton E."/>
            <person name="Llaca V."/>
            <person name="Song R."/>
            <person name="Tanyolac B."/>
            <person name="Young S."/>
            <person name="Ho-Il K."/>
            <person name="Hahn J.H."/>
            <person name="Sangsakoo G."/>
            <person name="Vanavichit A."/>
            <person name="de Mattos Luiz.A.T."/>
            <person name="Zimmer P.D."/>
            <person name="Malone G."/>
            <person name="Dellagostin O."/>
            <person name="de Oliveira A.C."/>
            <person name="Bevan M."/>
            <person name="Bancroft I."/>
            <person name="Minx P."/>
            <person name="Cordum H."/>
            <person name="Wilson R."/>
            <person name="Cheng Z."/>
            <person name="Jin W."/>
            <person name="Jiang J."/>
            <person name="Leong S.A."/>
            <person name="Iwama H."/>
            <person name="Gojobori T."/>
            <person name="Itoh T."/>
            <person name="Niimura Y."/>
            <person name="Fujii Y."/>
            <person name="Habara T."/>
            <person name="Sakai H."/>
            <person name="Sato Y."/>
            <person name="Wilson G."/>
            <person name="Kumar K."/>
            <person name="McCouch S."/>
            <person name="Juretic N."/>
            <person name="Hoen D."/>
            <person name="Wright S."/>
            <person name="Bruskiewich R."/>
            <person name="Bureau T."/>
            <person name="Miyao A."/>
            <person name="Hirochika H."/>
            <person name="Nishikawa T."/>
            <person name="Kadowaki K."/>
            <person name="Sugiura M."/>
            <person name="Burr B."/>
            <person name="Sasaki T."/>
        </authorList>
    </citation>
    <scope>NUCLEOTIDE SEQUENCE [LARGE SCALE GENOMIC DNA]</scope>
    <source>
        <strain evidence="3">cv. Nipponbare</strain>
    </source>
</reference>
<gene>
    <name evidence="2" type="primary">OSJNBa0050N08.12</name>
</gene>
<evidence type="ECO:0000256" key="1">
    <source>
        <dbReference type="SAM" id="MobiDB-lite"/>
    </source>
</evidence>
<evidence type="ECO:0000313" key="2">
    <source>
        <dbReference type="EMBL" id="AAK50411.1"/>
    </source>
</evidence>
<protein>
    <submittedName>
        <fullName evidence="2">Retroelement</fullName>
    </submittedName>
</protein>
<accession>Q94I38</accession>
<feature type="region of interest" description="Disordered" evidence="1">
    <location>
        <begin position="167"/>
        <end position="212"/>
    </location>
</feature>
<dbReference type="EMBL" id="AC021891">
    <property type="protein sequence ID" value="AAK50411.1"/>
    <property type="molecule type" value="Genomic_DNA"/>
</dbReference>
<dbReference type="AlphaFoldDB" id="Q94I38"/>